<dbReference type="Proteomes" id="UP000824023">
    <property type="component" value="Unassembled WGS sequence"/>
</dbReference>
<evidence type="ECO:0000256" key="2">
    <source>
        <dbReference type="ARBA" id="ARBA00022475"/>
    </source>
</evidence>
<feature type="transmembrane region" description="Helical" evidence="6">
    <location>
        <begin position="218"/>
        <end position="238"/>
    </location>
</feature>
<feature type="transmembrane region" description="Helical" evidence="6">
    <location>
        <begin position="7"/>
        <end position="26"/>
    </location>
</feature>
<evidence type="ECO:0000256" key="3">
    <source>
        <dbReference type="ARBA" id="ARBA00022692"/>
    </source>
</evidence>
<keyword evidence="3 6" id="KW-0812">Transmembrane</keyword>
<evidence type="ECO:0000313" key="7">
    <source>
        <dbReference type="EMBL" id="HIZ01260.1"/>
    </source>
</evidence>
<reference evidence="7" key="2">
    <citation type="submission" date="2021-04" db="EMBL/GenBank/DDBJ databases">
        <authorList>
            <person name="Gilroy R."/>
        </authorList>
    </citation>
    <scope>NUCLEOTIDE SEQUENCE</scope>
    <source>
        <strain evidence="7">ChiHjej12B11-24981</strain>
    </source>
</reference>
<feature type="transmembrane region" description="Helical" evidence="6">
    <location>
        <begin position="38"/>
        <end position="60"/>
    </location>
</feature>
<evidence type="ECO:0000256" key="6">
    <source>
        <dbReference type="SAM" id="Phobius"/>
    </source>
</evidence>
<keyword evidence="2" id="KW-1003">Cell membrane</keyword>
<dbReference type="EMBL" id="DXCK01000048">
    <property type="protein sequence ID" value="HIZ01260.1"/>
    <property type="molecule type" value="Genomic_DNA"/>
</dbReference>
<feature type="transmembrane region" description="Helical" evidence="6">
    <location>
        <begin position="296"/>
        <end position="318"/>
    </location>
</feature>
<comment type="subcellular location">
    <subcellularLocation>
        <location evidence="1">Cell membrane</location>
        <topology evidence="1">Multi-pass membrane protein</topology>
    </subcellularLocation>
</comment>
<proteinExistence type="predicted"/>
<dbReference type="PANTHER" id="PTHR39087:SF2">
    <property type="entry name" value="UPF0104 MEMBRANE PROTEIN MJ1595"/>
    <property type="match status" value="1"/>
</dbReference>
<comment type="caution">
    <text evidence="7">The sequence shown here is derived from an EMBL/GenBank/DDBJ whole genome shotgun (WGS) entry which is preliminary data.</text>
</comment>
<sequence>MKKVLKEILSVLLPVALGAFVMYWVYRDFDFERVGQVLLHGMSWGWMVLSLFFGVLGHVLRGWRWKQTLTPLGACPAAGNCVDAIFISYATSLVLPRLGEVSRCGVLARYDNVSFSKSLGTVVTERLLDGVCVLLLAGVTFLLQMPVFLRFFAETGTKIPSLLHLLTSPWFYVAFLSVASVLVLLYYLLRMLSFFERVKGVVLHVWEGIVSLRRVAHVWLFVFYTVAIWLCYFLHFYLTFYCFGFTSSLGLLAGLVMFVGGTFAVIVPTPNGAGPWHFAVITMMMLYGVSDPDASVFALIVHGVQTMLVIVLGVYGWLHAAWANRRGAARP</sequence>
<feature type="transmembrane region" description="Helical" evidence="6">
    <location>
        <begin position="127"/>
        <end position="149"/>
    </location>
</feature>
<keyword evidence="4 6" id="KW-1133">Transmembrane helix</keyword>
<dbReference type="AlphaFoldDB" id="A0A9D2A845"/>
<evidence type="ECO:0000256" key="1">
    <source>
        <dbReference type="ARBA" id="ARBA00004651"/>
    </source>
</evidence>
<dbReference type="PANTHER" id="PTHR39087">
    <property type="entry name" value="UPF0104 MEMBRANE PROTEIN MJ1595"/>
    <property type="match status" value="1"/>
</dbReference>
<organism evidence="7 8">
    <name type="scientific">Candidatus Bacteroides merdipullorum</name>
    <dbReference type="NCBI Taxonomy" id="2838474"/>
    <lineage>
        <taxon>Bacteria</taxon>
        <taxon>Pseudomonadati</taxon>
        <taxon>Bacteroidota</taxon>
        <taxon>Bacteroidia</taxon>
        <taxon>Bacteroidales</taxon>
        <taxon>Bacteroidaceae</taxon>
        <taxon>Bacteroides</taxon>
    </lineage>
</organism>
<evidence type="ECO:0000256" key="5">
    <source>
        <dbReference type="ARBA" id="ARBA00023136"/>
    </source>
</evidence>
<feature type="transmembrane region" description="Helical" evidence="6">
    <location>
        <begin position="169"/>
        <end position="189"/>
    </location>
</feature>
<gene>
    <name evidence="7" type="ORF">H9819_03280</name>
</gene>
<protein>
    <submittedName>
        <fullName evidence="7">Flippase-like domain-containing protein</fullName>
    </submittedName>
</protein>
<accession>A0A9D2A845</accession>
<dbReference type="InterPro" id="IPR022791">
    <property type="entry name" value="L-PG_synthase/AglD"/>
</dbReference>
<dbReference type="GO" id="GO:0005886">
    <property type="term" value="C:plasma membrane"/>
    <property type="evidence" value="ECO:0007669"/>
    <property type="project" value="UniProtKB-SubCell"/>
</dbReference>
<feature type="transmembrane region" description="Helical" evidence="6">
    <location>
        <begin position="244"/>
        <end position="266"/>
    </location>
</feature>
<feature type="transmembrane region" description="Helical" evidence="6">
    <location>
        <begin position="273"/>
        <end position="290"/>
    </location>
</feature>
<keyword evidence="5 6" id="KW-0472">Membrane</keyword>
<reference evidence="7" key="1">
    <citation type="journal article" date="2021" name="PeerJ">
        <title>Extensive microbial diversity within the chicken gut microbiome revealed by metagenomics and culture.</title>
        <authorList>
            <person name="Gilroy R."/>
            <person name="Ravi A."/>
            <person name="Getino M."/>
            <person name="Pursley I."/>
            <person name="Horton D.L."/>
            <person name="Alikhan N.F."/>
            <person name="Baker D."/>
            <person name="Gharbi K."/>
            <person name="Hall N."/>
            <person name="Watson M."/>
            <person name="Adriaenssens E.M."/>
            <person name="Foster-Nyarko E."/>
            <person name="Jarju S."/>
            <person name="Secka A."/>
            <person name="Antonio M."/>
            <person name="Oren A."/>
            <person name="Chaudhuri R.R."/>
            <person name="La Ragione R."/>
            <person name="Hildebrand F."/>
            <person name="Pallen M.J."/>
        </authorList>
    </citation>
    <scope>NUCLEOTIDE SEQUENCE</scope>
    <source>
        <strain evidence="7">ChiHjej12B11-24981</strain>
    </source>
</reference>
<evidence type="ECO:0000313" key="8">
    <source>
        <dbReference type="Proteomes" id="UP000824023"/>
    </source>
</evidence>
<name>A0A9D2A845_9BACE</name>
<evidence type="ECO:0000256" key="4">
    <source>
        <dbReference type="ARBA" id="ARBA00022989"/>
    </source>
</evidence>
<dbReference type="Pfam" id="PF03706">
    <property type="entry name" value="LPG_synthase_TM"/>
    <property type="match status" value="1"/>
</dbReference>